<dbReference type="RefSeq" id="WP_184100960.1">
    <property type="nucleotide sequence ID" value="NZ_JACIJH010000016.1"/>
</dbReference>
<dbReference type="AlphaFoldDB" id="A0A7W9ETS1"/>
<proteinExistence type="predicted"/>
<evidence type="ECO:0000313" key="1">
    <source>
        <dbReference type="EMBL" id="MBB5708331.1"/>
    </source>
</evidence>
<gene>
    <name evidence="1" type="ORF">FHR21_003710</name>
</gene>
<organism evidence="1 2">
    <name type="scientific">Sphingopyxis panaciterrulae</name>
    <dbReference type="NCBI Taxonomy" id="462372"/>
    <lineage>
        <taxon>Bacteria</taxon>
        <taxon>Pseudomonadati</taxon>
        <taxon>Pseudomonadota</taxon>
        <taxon>Alphaproteobacteria</taxon>
        <taxon>Sphingomonadales</taxon>
        <taxon>Sphingomonadaceae</taxon>
        <taxon>Sphingopyxis</taxon>
    </lineage>
</organism>
<keyword evidence="2" id="KW-1185">Reference proteome</keyword>
<dbReference type="EMBL" id="JACIJH010000016">
    <property type="protein sequence ID" value="MBB5708331.1"/>
    <property type="molecule type" value="Genomic_DNA"/>
</dbReference>
<comment type="caution">
    <text evidence="1">The sequence shown here is derived from an EMBL/GenBank/DDBJ whole genome shotgun (WGS) entry which is preliminary data.</text>
</comment>
<dbReference type="Proteomes" id="UP000537161">
    <property type="component" value="Unassembled WGS sequence"/>
</dbReference>
<evidence type="ECO:0000313" key="2">
    <source>
        <dbReference type="Proteomes" id="UP000537161"/>
    </source>
</evidence>
<name>A0A7W9ETS1_9SPHN</name>
<sequence length="104" mass="11656">MSAFWWGVFGTTIGSGVTLLGQWIKHCWETSKAEEFDNRRKAMLRSLLDKPGSTGWRKMATLSGVIGASREETARLLIEIEARGSETGNDSWAYLKDKPLPDHD</sequence>
<accession>A0A7W9ETS1</accession>
<protein>
    <submittedName>
        <fullName evidence="1">Uncharacterized protein</fullName>
    </submittedName>
</protein>
<reference evidence="1 2" key="1">
    <citation type="submission" date="2020-08" db="EMBL/GenBank/DDBJ databases">
        <title>Genomic Encyclopedia of Type Strains, Phase IV (KMG-IV): sequencing the most valuable type-strain genomes for metagenomic binning, comparative biology and taxonomic classification.</title>
        <authorList>
            <person name="Goeker M."/>
        </authorList>
    </citation>
    <scope>NUCLEOTIDE SEQUENCE [LARGE SCALE GENOMIC DNA]</scope>
    <source>
        <strain evidence="1 2">DSM 27163</strain>
    </source>
</reference>